<accession>A0AAV4U7R3</accession>
<name>A0AAV4U7R3_CAEEX</name>
<protein>
    <submittedName>
        <fullName evidence="1">Uncharacterized protein</fullName>
    </submittedName>
</protein>
<comment type="caution">
    <text evidence="1">The sequence shown here is derived from an EMBL/GenBank/DDBJ whole genome shotgun (WGS) entry which is preliminary data.</text>
</comment>
<organism evidence="1 2">
    <name type="scientific">Caerostris extrusa</name>
    <name type="common">Bark spider</name>
    <name type="synonym">Caerostris bankana</name>
    <dbReference type="NCBI Taxonomy" id="172846"/>
    <lineage>
        <taxon>Eukaryota</taxon>
        <taxon>Metazoa</taxon>
        <taxon>Ecdysozoa</taxon>
        <taxon>Arthropoda</taxon>
        <taxon>Chelicerata</taxon>
        <taxon>Arachnida</taxon>
        <taxon>Araneae</taxon>
        <taxon>Araneomorphae</taxon>
        <taxon>Entelegynae</taxon>
        <taxon>Araneoidea</taxon>
        <taxon>Araneidae</taxon>
        <taxon>Caerostris</taxon>
    </lineage>
</organism>
<sequence>MVGNQLVPCRSSREGLAIQNVYGVDSIKKKKNQPFTGGFLDFEVEVSLFDESRSWRSYLQKRRNGRVSETINQFGLKNGHRRVTQEVGISHGPIHAILSDDLKNET</sequence>
<dbReference type="EMBL" id="BPLR01012415">
    <property type="protein sequence ID" value="GIY53854.1"/>
    <property type="molecule type" value="Genomic_DNA"/>
</dbReference>
<keyword evidence="2" id="KW-1185">Reference proteome</keyword>
<evidence type="ECO:0000313" key="2">
    <source>
        <dbReference type="Proteomes" id="UP001054945"/>
    </source>
</evidence>
<evidence type="ECO:0000313" key="1">
    <source>
        <dbReference type="EMBL" id="GIY53854.1"/>
    </source>
</evidence>
<dbReference type="AlphaFoldDB" id="A0AAV4U7R3"/>
<dbReference type="Proteomes" id="UP001054945">
    <property type="component" value="Unassembled WGS sequence"/>
</dbReference>
<proteinExistence type="predicted"/>
<reference evidence="1 2" key="1">
    <citation type="submission" date="2021-06" db="EMBL/GenBank/DDBJ databases">
        <title>Caerostris extrusa draft genome.</title>
        <authorList>
            <person name="Kono N."/>
            <person name="Arakawa K."/>
        </authorList>
    </citation>
    <scope>NUCLEOTIDE SEQUENCE [LARGE SCALE GENOMIC DNA]</scope>
</reference>
<gene>
    <name evidence="1" type="ORF">CEXT_329261</name>
</gene>